<sequence length="878" mass="93979">MAKNIKGITIEIDGETKGLDKALQGVNKQSRDLQGELRQVERGLKFNPESVELLAQKQQLLTEQIGATSDKLNQLKGVQSQVETQFKSGEIGEAQYRAFQRELVETESKLNHFESELKSTEKGFNSLADKAKETGESFQKTGDKMSSVGATLSTSVSLPMAALGGIALKSASDVEAAQGKIQAQLGLTAEEAKELDGVARELFNDAFGESMEDVNQSLVTVKQNIKGLNDEDLKTVTENAYILQDAFGADIQESTKTASTLMKNFGIDADEAFDLMTRGFQEGGDYSGELLDSLNEYAPQFSALGMGSDDMVNTLLKGAEAGAFSLDKVGDAVKEFNIRAKDGSESTSEAFANLKLNAGDMQEAFTEGGEAGKEAFNQVMESLSGMDDEILRNETGVALFGTQWEDLESDVVTALGTTKDLLGETEGATQKAGDAMYDNFGSRIVSVLRDLQDSILPLGLILLDMAEKWLPKINSAIQKMADWFGELSPKGQEIAVVIGAIAAAIGPVLLVIGTLISFIGSAITVFTAVSGAIATAGGAMAIITGPIGIAVAAIVGLIAIGIALYKNWDEIKENAVVTFSDLGEFIRNFVNLTVGFFTNLKDQAMDKIKTLTNYMTQTIENMKNVIMGIVGVLVGLFTGDLEKMKEGSLKIVGSLKAQFTNFVELLKSGTLGKVGQMVGSVVELMGSMLSKAVGKVKGLYDGAVGWFNNLLNKAGEVASNIVSKFTRINLKQIGINIIRGLIDGISEQANALWAKAKEIANGIKGTLESALLINSPSKVTMAIGDSVGKGLEMGMDYTMNGLKKKASEMAQAVTPKVEQTSFSTEGYSRNLQTQALGERDRRPAIINVQVGSESLARVLVDDINQLQAEQTVMNYMNR</sequence>
<evidence type="ECO:0000259" key="4">
    <source>
        <dbReference type="Pfam" id="PF10145"/>
    </source>
</evidence>
<reference evidence="5" key="1">
    <citation type="submission" date="2021-03" db="EMBL/GenBank/DDBJ databases">
        <title>Bacillus suaedae sp. nov., isolated from Suaeda aralocaspica.</title>
        <authorList>
            <person name="Lei R.F.R."/>
        </authorList>
    </citation>
    <scope>NUCLEOTIDE SEQUENCE</scope>
    <source>
        <strain evidence="5">YZJH907-2</strain>
    </source>
</reference>
<dbReference type="Pfam" id="PF10145">
    <property type="entry name" value="PhageMin_Tail"/>
    <property type="match status" value="1"/>
</dbReference>
<dbReference type="AlphaFoldDB" id="A0A940WWB8"/>
<feature type="transmembrane region" description="Helical" evidence="3">
    <location>
        <begin position="494"/>
        <end position="516"/>
    </location>
</feature>
<dbReference type="Proteomes" id="UP000678228">
    <property type="component" value="Unassembled WGS sequence"/>
</dbReference>
<organism evidence="5 6">
    <name type="scientific">Halalkalibacter suaedae</name>
    <dbReference type="NCBI Taxonomy" id="2822140"/>
    <lineage>
        <taxon>Bacteria</taxon>
        <taxon>Bacillati</taxon>
        <taxon>Bacillota</taxon>
        <taxon>Bacilli</taxon>
        <taxon>Bacillales</taxon>
        <taxon>Bacillaceae</taxon>
        <taxon>Halalkalibacter</taxon>
    </lineage>
</organism>
<keyword evidence="3" id="KW-0812">Transmembrane</keyword>
<feature type="domain" description="Phage tail tape measure protein" evidence="4">
    <location>
        <begin position="206"/>
        <end position="401"/>
    </location>
</feature>
<keyword evidence="6" id="KW-1185">Reference proteome</keyword>
<dbReference type="PANTHER" id="PTHR37813:SF1">
    <property type="entry name" value="FELS-2 PROPHAGE PROTEIN"/>
    <property type="match status" value="1"/>
</dbReference>
<evidence type="ECO:0000256" key="3">
    <source>
        <dbReference type="SAM" id="Phobius"/>
    </source>
</evidence>
<keyword evidence="3" id="KW-1133">Transmembrane helix</keyword>
<protein>
    <submittedName>
        <fullName evidence="5">Phage tail tape measure protein</fullName>
    </submittedName>
</protein>
<name>A0A940WWB8_9BACI</name>
<comment type="caution">
    <text evidence="5">The sequence shown here is derived from an EMBL/GenBank/DDBJ whole genome shotgun (WGS) entry which is preliminary data.</text>
</comment>
<dbReference type="RefSeq" id="WP_210599470.1">
    <property type="nucleotide sequence ID" value="NZ_JAGKSQ010000019.1"/>
</dbReference>
<feature type="coiled-coil region" evidence="2">
    <location>
        <begin position="96"/>
        <end position="123"/>
    </location>
</feature>
<evidence type="ECO:0000256" key="1">
    <source>
        <dbReference type="ARBA" id="ARBA00022612"/>
    </source>
</evidence>
<evidence type="ECO:0000256" key="2">
    <source>
        <dbReference type="SAM" id="Coils"/>
    </source>
</evidence>
<dbReference type="NCBIfam" id="TIGR01760">
    <property type="entry name" value="tape_meas_TP901"/>
    <property type="match status" value="1"/>
</dbReference>
<feature type="transmembrane region" description="Helical" evidence="3">
    <location>
        <begin position="523"/>
        <end position="543"/>
    </location>
</feature>
<evidence type="ECO:0000313" key="6">
    <source>
        <dbReference type="Proteomes" id="UP000678228"/>
    </source>
</evidence>
<keyword evidence="1" id="KW-1188">Viral release from host cell</keyword>
<keyword evidence="3" id="KW-0472">Membrane</keyword>
<feature type="transmembrane region" description="Helical" evidence="3">
    <location>
        <begin position="549"/>
        <end position="565"/>
    </location>
</feature>
<proteinExistence type="predicted"/>
<accession>A0A940WWB8</accession>
<dbReference type="EMBL" id="JAGKSQ010000019">
    <property type="protein sequence ID" value="MBP3953615.1"/>
    <property type="molecule type" value="Genomic_DNA"/>
</dbReference>
<evidence type="ECO:0000313" key="5">
    <source>
        <dbReference type="EMBL" id="MBP3953615.1"/>
    </source>
</evidence>
<keyword evidence="2" id="KW-0175">Coiled coil</keyword>
<dbReference type="InterPro" id="IPR010090">
    <property type="entry name" value="Phage_tape_meas"/>
</dbReference>
<dbReference type="PANTHER" id="PTHR37813">
    <property type="entry name" value="FELS-2 PROPHAGE PROTEIN"/>
    <property type="match status" value="1"/>
</dbReference>
<gene>
    <name evidence="5" type="ORF">J7W16_21355</name>
</gene>